<reference evidence="2 3" key="1">
    <citation type="submission" date="2017-10" db="EMBL/GenBank/DDBJ databases">
        <title>Comparative genomics in systemic dimorphic fungi from Ajellomycetaceae.</title>
        <authorList>
            <person name="Munoz J.F."/>
            <person name="Mcewen J.G."/>
            <person name="Clay O.K."/>
            <person name="Cuomo C.A."/>
        </authorList>
    </citation>
    <scope>NUCLEOTIDE SEQUENCE [LARGE SCALE GENOMIC DNA]</scope>
    <source>
        <strain evidence="2 3">UAMH7299</strain>
    </source>
</reference>
<evidence type="ECO:0000313" key="3">
    <source>
        <dbReference type="Proteomes" id="UP000224634"/>
    </source>
</evidence>
<protein>
    <recommendedName>
        <fullName evidence="1">Methyltransferase type 11 domain-containing protein</fullName>
    </recommendedName>
</protein>
<dbReference type="InterPro" id="IPR029063">
    <property type="entry name" value="SAM-dependent_MTases_sf"/>
</dbReference>
<accession>A0A2B7XJW8</accession>
<organism evidence="2 3">
    <name type="scientific">Polytolypa hystricis (strain UAMH7299)</name>
    <dbReference type="NCBI Taxonomy" id="1447883"/>
    <lineage>
        <taxon>Eukaryota</taxon>
        <taxon>Fungi</taxon>
        <taxon>Dikarya</taxon>
        <taxon>Ascomycota</taxon>
        <taxon>Pezizomycotina</taxon>
        <taxon>Eurotiomycetes</taxon>
        <taxon>Eurotiomycetidae</taxon>
        <taxon>Onygenales</taxon>
        <taxon>Onygenales incertae sedis</taxon>
        <taxon>Polytolypa</taxon>
    </lineage>
</organism>
<dbReference type="EMBL" id="PDNA01000154">
    <property type="protein sequence ID" value="PGH09229.1"/>
    <property type="molecule type" value="Genomic_DNA"/>
</dbReference>
<dbReference type="STRING" id="1447883.A0A2B7XJW8"/>
<dbReference type="PANTHER" id="PTHR43591">
    <property type="entry name" value="METHYLTRANSFERASE"/>
    <property type="match status" value="1"/>
</dbReference>
<dbReference type="AlphaFoldDB" id="A0A2B7XJW8"/>
<sequence length="289" mass="31217">MAHKPLYDSPAGWSKVANAYQNVRGRAPGTQTAGYIIDAANTYLPLSQATGVIDIGCGGGAITTQILDTHAATLPKDARIIASDIADGMLNLVRQRRAKGISDGATAWERLEIAKLDATDLSSIESGTFSHILSSFVYLHVPDVAKALAEAHRILGAEGVISLTSWKRNDWVDVLQVVKDISSDLGDIPTPASLSPTWCTADGARKHLVDAGFRDVVVKPVAVHWAFEGHEQVVGDILGAMPFMEKVMMPMTEDEKVRARELMVEWVRERHPEAPGELEGTAFVAVGRK</sequence>
<dbReference type="InterPro" id="IPR013216">
    <property type="entry name" value="Methyltransf_11"/>
</dbReference>
<gene>
    <name evidence="2" type="ORF">AJ80_07706</name>
</gene>
<dbReference type="SUPFAM" id="SSF53335">
    <property type="entry name" value="S-adenosyl-L-methionine-dependent methyltransferases"/>
    <property type="match status" value="1"/>
</dbReference>
<dbReference type="OrthoDB" id="2013972at2759"/>
<dbReference type="Pfam" id="PF08241">
    <property type="entry name" value="Methyltransf_11"/>
    <property type="match status" value="1"/>
</dbReference>
<evidence type="ECO:0000259" key="1">
    <source>
        <dbReference type="Pfam" id="PF08241"/>
    </source>
</evidence>
<feature type="domain" description="Methyltransferase type 11" evidence="1">
    <location>
        <begin position="53"/>
        <end position="161"/>
    </location>
</feature>
<dbReference type="Gene3D" id="3.40.50.150">
    <property type="entry name" value="Vaccinia Virus protein VP39"/>
    <property type="match status" value="1"/>
</dbReference>
<proteinExistence type="predicted"/>
<dbReference type="PANTHER" id="PTHR43591:SF24">
    <property type="entry name" value="2-METHOXY-6-POLYPRENYL-1,4-BENZOQUINOL METHYLASE, MITOCHONDRIAL"/>
    <property type="match status" value="1"/>
</dbReference>
<comment type="caution">
    <text evidence="2">The sequence shown here is derived from an EMBL/GenBank/DDBJ whole genome shotgun (WGS) entry which is preliminary data.</text>
</comment>
<dbReference type="Proteomes" id="UP000224634">
    <property type="component" value="Unassembled WGS sequence"/>
</dbReference>
<dbReference type="CDD" id="cd02440">
    <property type="entry name" value="AdoMet_MTases"/>
    <property type="match status" value="1"/>
</dbReference>
<evidence type="ECO:0000313" key="2">
    <source>
        <dbReference type="EMBL" id="PGH09229.1"/>
    </source>
</evidence>
<dbReference type="GO" id="GO:0008757">
    <property type="term" value="F:S-adenosylmethionine-dependent methyltransferase activity"/>
    <property type="evidence" value="ECO:0007669"/>
    <property type="project" value="InterPro"/>
</dbReference>
<name>A0A2B7XJW8_POLH7</name>
<keyword evidence="3" id="KW-1185">Reference proteome</keyword>